<evidence type="ECO:0000259" key="1">
    <source>
        <dbReference type="PROSITE" id="PS50878"/>
    </source>
</evidence>
<dbReference type="InterPro" id="IPR043128">
    <property type="entry name" value="Rev_trsase/Diguanyl_cyclase"/>
</dbReference>
<dbReference type="SUPFAM" id="SSF56672">
    <property type="entry name" value="DNA/RNA polymerases"/>
    <property type="match status" value="1"/>
</dbReference>
<dbReference type="EMBL" id="BK032682">
    <property type="protein sequence ID" value="DAF54584.1"/>
    <property type="molecule type" value="Genomic_DNA"/>
</dbReference>
<protein>
    <recommendedName>
        <fullName evidence="1">Reverse transcriptase domain-containing protein</fullName>
    </recommendedName>
</protein>
<dbReference type="InterPro" id="IPR043502">
    <property type="entry name" value="DNA/RNA_pol_sf"/>
</dbReference>
<dbReference type="Pfam" id="PF00078">
    <property type="entry name" value="RVT_1"/>
    <property type="match status" value="1"/>
</dbReference>
<dbReference type="CDD" id="cd01646">
    <property type="entry name" value="RT_Bac_retron_I"/>
    <property type="match status" value="1"/>
</dbReference>
<dbReference type="PANTHER" id="PTHR34047:SF8">
    <property type="entry name" value="PROTEIN YKFC"/>
    <property type="match status" value="1"/>
</dbReference>
<accession>A0A8S5SUE8</accession>
<dbReference type="InterPro" id="IPR051083">
    <property type="entry name" value="GrpII_Intron_Splice-Mob/Def"/>
</dbReference>
<sequence length="398" mass="47481">MKRYCKNIDITDRNLISKATYKCLKDKYTRNDTLELLSGISGLRKYQIYNIHYRYGRKALKVFIEFLIDTIRSELISKSISFPPIWYKEKIDPSSHKIRNIGIQHVKQQIYDYIAIEGLKPLLCRIGVHQYASIKDRGCLKGSRIIQRWMRNKSLKYFSKLDIRKCYPSIPQDKLIQFLEKHIKNDMLMWLIKELVNSFEQGLSIGSFLSQYLCNLYLSQIYHFIGHLHKVRRHKDGTKSSIRLVYHRLFYMDDILMIGTSAKDMHKAVKEVIKYCKSLGLKIKESWFVKQMPFANKKCDGAFIDMMGFRIYRTHITVRRRVFKRIRRIAMRLWKRIKTHHKIFESHARKIISYYGLLKNSNSTKVIKKYHIKDIMKICKKVVKEYDKISLYGKAAFC</sequence>
<dbReference type="InterPro" id="IPR000477">
    <property type="entry name" value="RT_dom"/>
</dbReference>
<feature type="domain" description="Reverse transcriptase" evidence="1">
    <location>
        <begin position="1"/>
        <end position="311"/>
    </location>
</feature>
<name>A0A8S5SUE8_9CAUD</name>
<dbReference type="PROSITE" id="PS50878">
    <property type="entry name" value="RT_POL"/>
    <property type="match status" value="1"/>
</dbReference>
<organism evidence="2">
    <name type="scientific">Siphoviridae sp. ctqPo10</name>
    <dbReference type="NCBI Taxonomy" id="2827948"/>
    <lineage>
        <taxon>Viruses</taxon>
        <taxon>Duplodnaviria</taxon>
        <taxon>Heunggongvirae</taxon>
        <taxon>Uroviricota</taxon>
        <taxon>Caudoviricetes</taxon>
    </lineage>
</organism>
<evidence type="ECO:0000313" key="2">
    <source>
        <dbReference type="EMBL" id="DAF54584.1"/>
    </source>
</evidence>
<proteinExistence type="predicted"/>
<reference evidence="2" key="1">
    <citation type="journal article" date="2021" name="Proc. Natl. Acad. Sci. U.S.A.">
        <title>A Catalog of Tens of Thousands of Viruses from Human Metagenomes Reveals Hidden Associations with Chronic Diseases.</title>
        <authorList>
            <person name="Tisza M.J."/>
            <person name="Buck C.B."/>
        </authorList>
    </citation>
    <scope>NUCLEOTIDE SEQUENCE</scope>
    <source>
        <strain evidence="2">CtqPo10</strain>
    </source>
</reference>
<dbReference type="Gene3D" id="3.30.70.270">
    <property type="match status" value="1"/>
</dbReference>
<dbReference type="PANTHER" id="PTHR34047">
    <property type="entry name" value="NUCLEAR INTRON MATURASE 1, MITOCHONDRIAL-RELATED"/>
    <property type="match status" value="1"/>
</dbReference>